<dbReference type="EMBL" id="JNAO01000011">
    <property type="protein sequence ID" value="KGG01027.1"/>
    <property type="molecule type" value="Genomic_DNA"/>
</dbReference>
<comment type="caution">
    <text evidence="2">The sequence shown here is derived from an EMBL/GenBank/DDBJ whole genome shotgun (WGS) entry which is preliminary data.</text>
</comment>
<accession>A0A0A2AJQ2</accession>
<dbReference type="STRING" id="167548.EU98_1238"/>
<protein>
    <submittedName>
        <fullName evidence="2">Uncharacterized protein</fullName>
    </submittedName>
</protein>
<organism evidence="2 3">
    <name type="scientific">Prochlorococcus marinus str. MIT 9314</name>
    <dbReference type="NCBI Taxonomy" id="167548"/>
    <lineage>
        <taxon>Bacteria</taxon>
        <taxon>Bacillati</taxon>
        <taxon>Cyanobacteriota</taxon>
        <taxon>Cyanophyceae</taxon>
        <taxon>Synechococcales</taxon>
        <taxon>Prochlorococcaceae</taxon>
        <taxon>Prochlorococcus</taxon>
    </lineage>
</organism>
<keyword evidence="1" id="KW-1133">Transmembrane helix</keyword>
<sequence>MQNLLQRDLGSSMLSIAVILGWLGLFFVFLRVLTISIKRILEAVFKKS</sequence>
<name>A0A0A2AJQ2_PROMR</name>
<proteinExistence type="predicted"/>
<evidence type="ECO:0000313" key="3">
    <source>
        <dbReference type="Proteomes" id="UP000030533"/>
    </source>
</evidence>
<gene>
    <name evidence="2" type="ORF">EU98_1238</name>
</gene>
<feature type="transmembrane region" description="Helical" evidence="1">
    <location>
        <begin position="12"/>
        <end position="33"/>
    </location>
</feature>
<dbReference type="Proteomes" id="UP000030533">
    <property type="component" value="Unassembled WGS sequence"/>
</dbReference>
<keyword evidence="1" id="KW-0812">Transmembrane</keyword>
<keyword evidence="1" id="KW-0472">Membrane</keyword>
<dbReference type="AlphaFoldDB" id="A0A0A2AJQ2"/>
<evidence type="ECO:0000313" key="2">
    <source>
        <dbReference type="EMBL" id="KGG01027.1"/>
    </source>
</evidence>
<dbReference type="RefSeq" id="WP_193742605.1">
    <property type="nucleotide sequence ID" value="NZ_JNAO01000011.1"/>
</dbReference>
<reference evidence="3" key="1">
    <citation type="journal article" date="2014" name="Sci. Data">
        <title>Genomes of diverse isolates of the marine cyanobacterium Prochlorococcus.</title>
        <authorList>
            <person name="Biller S."/>
            <person name="Berube P."/>
            <person name="Thompson J."/>
            <person name="Kelly L."/>
            <person name="Roggensack S."/>
            <person name="Awad L."/>
            <person name="Roache-Johnson K."/>
            <person name="Ding H."/>
            <person name="Giovannoni S.J."/>
            <person name="Moore L.R."/>
            <person name="Chisholm S.W."/>
        </authorList>
    </citation>
    <scope>NUCLEOTIDE SEQUENCE [LARGE SCALE GENOMIC DNA]</scope>
    <source>
        <strain evidence="3">MIT 9314</strain>
    </source>
</reference>
<evidence type="ECO:0000256" key="1">
    <source>
        <dbReference type="SAM" id="Phobius"/>
    </source>
</evidence>